<dbReference type="InterPro" id="IPR012334">
    <property type="entry name" value="Pectin_lyas_fold"/>
</dbReference>
<name>X0S1C3_9ZZZZ</name>
<dbReference type="InterPro" id="IPR007742">
    <property type="entry name" value="NosD_dom"/>
</dbReference>
<dbReference type="AlphaFoldDB" id="X0S1C3"/>
<dbReference type="EMBL" id="BARS01003893">
    <property type="protein sequence ID" value="GAF69767.1"/>
    <property type="molecule type" value="Genomic_DNA"/>
</dbReference>
<dbReference type="SUPFAM" id="SSF51126">
    <property type="entry name" value="Pectin lyase-like"/>
    <property type="match status" value="2"/>
</dbReference>
<dbReference type="Pfam" id="PF05048">
    <property type="entry name" value="NosD"/>
    <property type="match status" value="1"/>
</dbReference>
<organism evidence="2">
    <name type="scientific">marine sediment metagenome</name>
    <dbReference type="NCBI Taxonomy" id="412755"/>
    <lineage>
        <taxon>unclassified sequences</taxon>
        <taxon>metagenomes</taxon>
        <taxon>ecological metagenomes</taxon>
    </lineage>
</organism>
<reference evidence="2" key="1">
    <citation type="journal article" date="2014" name="Front. Microbiol.">
        <title>High frequency of phylogenetically diverse reductive dehalogenase-homologous genes in deep subseafloor sedimentary metagenomes.</title>
        <authorList>
            <person name="Kawai M."/>
            <person name="Futagami T."/>
            <person name="Toyoda A."/>
            <person name="Takaki Y."/>
            <person name="Nishi S."/>
            <person name="Hori S."/>
            <person name="Arai W."/>
            <person name="Tsubouchi T."/>
            <person name="Morono Y."/>
            <person name="Uchiyama I."/>
            <person name="Ito T."/>
            <person name="Fujiyama A."/>
            <person name="Inagaki F."/>
            <person name="Takami H."/>
        </authorList>
    </citation>
    <scope>NUCLEOTIDE SEQUENCE</scope>
    <source>
        <strain evidence="2">Expedition CK06-06</strain>
    </source>
</reference>
<feature type="domain" description="Periplasmic copper-binding protein NosD beta helix" evidence="1">
    <location>
        <begin position="164"/>
        <end position="364"/>
    </location>
</feature>
<comment type="caution">
    <text evidence="2">The sequence shown here is derived from an EMBL/GenBank/DDBJ whole genome shotgun (WGS) entry which is preliminary data.</text>
</comment>
<dbReference type="InterPro" id="IPR022441">
    <property type="entry name" value="Para_beta_helix_rpt-2"/>
</dbReference>
<proteinExistence type="predicted"/>
<accession>X0S1C3</accession>
<dbReference type="InterPro" id="IPR006626">
    <property type="entry name" value="PbH1"/>
</dbReference>
<dbReference type="NCBIfam" id="TIGR03804">
    <property type="entry name" value="para_beta_helix"/>
    <property type="match status" value="1"/>
</dbReference>
<dbReference type="SMART" id="SM00710">
    <property type="entry name" value="PbH1"/>
    <property type="match status" value="10"/>
</dbReference>
<gene>
    <name evidence="2" type="ORF">S01H1_07568</name>
</gene>
<protein>
    <recommendedName>
        <fullName evidence="1">Periplasmic copper-binding protein NosD beta helix domain-containing protein</fullName>
    </recommendedName>
</protein>
<dbReference type="Gene3D" id="2.160.20.10">
    <property type="entry name" value="Single-stranded right-handed beta-helix, Pectin lyase-like"/>
    <property type="match status" value="2"/>
</dbReference>
<sequence>MNNDYPGQYNISAKPGSTFILENCIIHPKNEEYSYSILIENSTFRMSNCEINHAGYLSERGDRPALHLSYCNNVILINNSFTNLKHNRAVDMEFVNNSVVTNNECVTKTNHYSEHEPQGFFIYNCKNNTYSNNYISACLGFSIRGSVQNNFINNIIEGGPSKDLGSGFQLEGDSNNNVFINNTIYGPEGCTGFRIFSLNNLVYNNKISDIGYGIVVIRGSGNIIANNDIERIYKHDGILLYRSHDNYVINNNISTALEGITLANHACNNIIYGNTVTDCERGISLHFSSNNNTISYNTVADSRRLYLHEDWSVDNIYRSMVLHNSSGNHIYSNNFLDGKGQAYDDGENNWSLNGKGNFWGDYAGPDINKDGIGDATYNNSHGVFDPSPQMNLVPIASKEVP</sequence>
<dbReference type="InterPro" id="IPR011050">
    <property type="entry name" value="Pectin_lyase_fold/virulence"/>
</dbReference>
<evidence type="ECO:0000259" key="1">
    <source>
        <dbReference type="Pfam" id="PF05048"/>
    </source>
</evidence>
<feature type="non-terminal residue" evidence="2">
    <location>
        <position position="401"/>
    </location>
</feature>
<evidence type="ECO:0000313" key="2">
    <source>
        <dbReference type="EMBL" id="GAF69767.1"/>
    </source>
</evidence>